<sequence length="179" mass="19085">MPNLDTDTLARLADALPADGELPYADRRALHAGLGEALPRLELLCAERVQPIWDAAFPGDDRPRRLLGAARSGPADGSLKQAVRDVHTHLDNLSLRGGTAVSAGLAAWAVARNLVFGRPGEPGDVDGEIDLDPDDWSPCFYAASAAAGGPVWLDGSDPVARREFWRWYLLEAVPRAAGA</sequence>
<accession>A0ABY4NXV6</accession>
<proteinExistence type="predicted"/>
<dbReference type="Pfam" id="PF14423">
    <property type="entry name" value="Imm5"/>
    <property type="match status" value="1"/>
</dbReference>
<gene>
    <name evidence="2" type="ORF">L1857_19515</name>
</gene>
<feature type="domain" description="Immunity protein Imm5" evidence="1">
    <location>
        <begin position="40"/>
        <end position="174"/>
    </location>
</feature>
<keyword evidence="3" id="KW-1185">Reference proteome</keyword>
<evidence type="ECO:0000259" key="1">
    <source>
        <dbReference type="Pfam" id="PF14423"/>
    </source>
</evidence>
<name>A0ABY4NXV6_9PSEU</name>
<protein>
    <submittedName>
        <fullName evidence="2">Immunity protein Imm5</fullName>
    </submittedName>
</protein>
<dbReference type="InterPro" id="IPR025675">
    <property type="entry name" value="Imm5"/>
</dbReference>
<dbReference type="Proteomes" id="UP000830158">
    <property type="component" value="Chromosome"/>
</dbReference>
<dbReference type="EMBL" id="CP091196">
    <property type="protein sequence ID" value="UQS24842.1"/>
    <property type="molecule type" value="Genomic_DNA"/>
</dbReference>
<dbReference type="RefSeq" id="WP_162831202.1">
    <property type="nucleotide sequence ID" value="NZ_CP091196.1"/>
</dbReference>
<evidence type="ECO:0000313" key="2">
    <source>
        <dbReference type="EMBL" id="UQS24842.1"/>
    </source>
</evidence>
<evidence type="ECO:0000313" key="3">
    <source>
        <dbReference type="Proteomes" id="UP000830158"/>
    </source>
</evidence>
<organism evidence="2 3">
    <name type="scientific">Amycolatopsis thermalba</name>
    <dbReference type="NCBI Taxonomy" id="944492"/>
    <lineage>
        <taxon>Bacteria</taxon>
        <taxon>Bacillati</taxon>
        <taxon>Actinomycetota</taxon>
        <taxon>Actinomycetes</taxon>
        <taxon>Pseudonocardiales</taxon>
        <taxon>Pseudonocardiaceae</taxon>
        <taxon>Amycolatopsis</taxon>
    </lineage>
</organism>
<reference evidence="2" key="1">
    <citation type="submission" date="2022-01" db="EMBL/GenBank/DDBJ databases">
        <title>PSI-footprinting approach for the identification of protein synthesis inhibitor producers.</title>
        <authorList>
            <person name="Handel F."/>
            <person name="Kulik A."/>
            <person name="Wex K.W."/>
            <person name="Berscheid A."/>
            <person name="Saur J.S."/>
            <person name="Winkler A."/>
            <person name="Wibberg D."/>
            <person name="Kalinowski J."/>
            <person name="Broetz-Oesterhelt H."/>
            <person name="Mast Y."/>
        </authorList>
    </citation>
    <scope>NUCLEOTIDE SEQUENCE</scope>
    <source>
        <strain evidence="2">KNN 49.3e</strain>
    </source>
</reference>